<dbReference type="InterPro" id="IPR050314">
    <property type="entry name" value="Glycosyl_Hydrlase_18"/>
</dbReference>
<dbReference type="InterPro" id="IPR029070">
    <property type="entry name" value="Chitinase_insertion_sf"/>
</dbReference>
<dbReference type="PROSITE" id="PS51910">
    <property type="entry name" value="GH18_2"/>
    <property type="match status" value="1"/>
</dbReference>
<keyword evidence="4" id="KW-1185">Reference proteome</keyword>
<dbReference type="GO" id="GO:0040003">
    <property type="term" value="P:chitin-based cuticle development"/>
    <property type="evidence" value="ECO:0007669"/>
    <property type="project" value="EnsemblMetazoa"/>
</dbReference>
<dbReference type="Gene3D" id="3.20.20.80">
    <property type="entry name" value="Glycosidases"/>
    <property type="match status" value="1"/>
</dbReference>
<dbReference type="GO" id="GO:0005975">
    <property type="term" value="P:carbohydrate metabolic process"/>
    <property type="evidence" value="ECO:0007669"/>
    <property type="project" value="InterPro"/>
</dbReference>
<dbReference type="GO" id="GO:2000035">
    <property type="term" value="P:regulation of stem cell division"/>
    <property type="evidence" value="ECO:0007669"/>
    <property type="project" value="EnsemblMetazoa"/>
</dbReference>
<dbReference type="Gene3D" id="3.10.50.10">
    <property type="match status" value="1"/>
</dbReference>
<sequence>LNYWLQHQCPPQKLHLGIASYGRAWKLTTDSGLSGLPVVPSTDGAGPGGLQVASNEGLLSWPEICAMLPFNQTAVYRGAAAPLRKVTDLTQKYGNYAMRPADENGEHGLWVSFDDPDFAGIKASYAKSKNLGGVAIFDLSCDDFRGLCTGQKYPIVRSVKYLLG</sequence>
<evidence type="ECO:0000313" key="3">
    <source>
        <dbReference type="EMBL" id="EDV90278.1"/>
    </source>
</evidence>
<dbReference type="GO" id="GO:0006032">
    <property type="term" value="P:chitin catabolic process"/>
    <property type="evidence" value="ECO:0007669"/>
    <property type="project" value="TreeGrafter"/>
</dbReference>
<reference evidence="3 4" key="1">
    <citation type="journal article" date="2007" name="Nature">
        <title>Evolution of genes and genomes on the Drosophila phylogeny.</title>
        <authorList>
            <consortium name="Drosophila 12 Genomes Consortium"/>
            <person name="Clark A.G."/>
            <person name="Eisen M.B."/>
            <person name="Smith D.R."/>
            <person name="Bergman C.M."/>
            <person name="Oliver B."/>
            <person name="Markow T.A."/>
            <person name="Kaufman T.C."/>
            <person name="Kellis M."/>
            <person name="Gelbart W."/>
            <person name="Iyer V.N."/>
            <person name="Pollard D.A."/>
            <person name="Sackton T.B."/>
            <person name="Larracuente A.M."/>
            <person name="Singh N.D."/>
            <person name="Abad J.P."/>
            <person name="Abt D.N."/>
            <person name="Adryan B."/>
            <person name="Aguade M."/>
            <person name="Akashi H."/>
            <person name="Anderson W.W."/>
            <person name="Aquadro C.F."/>
            <person name="Ardell D.H."/>
            <person name="Arguello R."/>
            <person name="Artieri C.G."/>
            <person name="Barbash D.A."/>
            <person name="Barker D."/>
            <person name="Barsanti P."/>
            <person name="Batterham P."/>
            <person name="Batzoglou S."/>
            <person name="Begun D."/>
            <person name="Bhutkar A."/>
            <person name="Blanco E."/>
            <person name="Bosak S.A."/>
            <person name="Bradley R.K."/>
            <person name="Brand A.D."/>
            <person name="Brent M.R."/>
            <person name="Brooks A.N."/>
            <person name="Brown R.H."/>
            <person name="Butlin R.K."/>
            <person name="Caggese C."/>
            <person name="Calvi B.R."/>
            <person name="Bernardo de Carvalho A."/>
            <person name="Caspi A."/>
            <person name="Castrezana S."/>
            <person name="Celniker S.E."/>
            <person name="Chang J.L."/>
            <person name="Chapple C."/>
            <person name="Chatterji S."/>
            <person name="Chinwalla A."/>
            <person name="Civetta A."/>
            <person name="Clifton S.W."/>
            <person name="Comeron J.M."/>
            <person name="Costello J.C."/>
            <person name="Coyne J.A."/>
            <person name="Daub J."/>
            <person name="David R.G."/>
            <person name="Delcher A.L."/>
            <person name="Delehaunty K."/>
            <person name="Do C.B."/>
            <person name="Ebling H."/>
            <person name="Edwards K."/>
            <person name="Eickbush T."/>
            <person name="Evans J.D."/>
            <person name="Filipski A."/>
            <person name="Findeiss S."/>
            <person name="Freyhult E."/>
            <person name="Fulton L."/>
            <person name="Fulton R."/>
            <person name="Garcia A.C."/>
            <person name="Gardiner A."/>
            <person name="Garfield D.A."/>
            <person name="Garvin B.E."/>
            <person name="Gibson G."/>
            <person name="Gilbert D."/>
            <person name="Gnerre S."/>
            <person name="Godfrey J."/>
            <person name="Good R."/>
            <person name="Gotea V."/>
            <person name="Gravely B."/>
            <person name="Greenberg A.J."/>
            <person name="Griffiths-Jones S."/>
            <person name="Gross S."/>
            <person name="Guigo R."/>
            <person name="Gustafson E.A."/>
            <person name="Haerty W."/>
            <person name="Hahn M.W."/>
            <person name="Halligan D.L."/>
            <person name="Halpern A.L."/>
            <person name="Halter G.M."/>
            <person name="Han M.V."/>
            <person name="Heger A."/>
            <person name="Hillier L."/>
            <person name="Hinrichs A.S."/>
            <person name="Holmes I."/>
            <person name="Hoskins R.A."/>
            <person name="Hubisz M.J."/>
            <person name="Hultmark D."/>
            <person name="Huntley M.A."/>
            <person name="Jaffe D.B."/>
            <person name="Jagadeeshan S."/>
            <person name="Jeck W.R."/>
            <person name="Johnson J."/>
            <person name="Jones C.D."/>
            <person name="Jordan W.C."/>
            <person name="Karpen G.H."/>
            <person name="Kataoka E."/>
            <person name="Keightley P.D."/>
            <person name="Kheradpour P."/>
            <person name="Kirkness E.F."/>
            <person name="Koerich L.B."/>
            <person name="Kristiansen K."/>
            <person name="Kudrna D."/>
            <person name="Kulathinal R.J."/>
            <person name="Kumar S."/>
            <person name="Kwok R."/>
            <person name="Lander E."/>
            <person name="Langley C.H."/>
            <person name="Lapoint R."/>
            <person name="Lazzaro B.P."/>
            <person name="Lee S.J."/>
            <person name="Levesque L."/>
            <person name="Li R."/>
            <person name="Lin C.F."/>
            <person name="Lin M.F."/>
            <person name="Lindblad-Toh K."/>
            <person name="Llopart A."/>
            <person name="Long M."/>
            <person name="Low L."/>
            <person name="Lozovsky E."/>
            <person name="Lu J."/>
            <person name="Luo M."/>
            <person name="Machado C.A."/>
            <person name="Makalowski W."/>
            <person name="Marzo M."/>
            <person name="Matsuda M."/>
            <person name="Matzkin L."/>
            <person name="McAllister B."/>
            <person name="McBride C.S."/>
            <person name="McKernan B."/>
            <person name="McKernan K."/>
            <person name="Mendez-Lago M."/>
            <person name="Minx P."/>
            <person name="Mollenhauer M.U."/>
            <person name="Montooth K."/>
            <person name="Mount S.M."/>
            <person name="Mu X."/>
            <person name="Myers E."/>
            <person name="Negre B."/>
            <person name="Newfeld S."/>
            <person name="Nielsen R."/>
            <person name="Noor M.A."/>
            <person name="O'Grady P."/>
            <person name="Pachter L."/>
            <person name="Papaceit M."/>
            <person name="Parisi M.J."/>
            <person name="Parisi M."/>
            <person name="Parts L."/>
            <person name="Pedersen J.S."/>
            <person name="Pesole G."/>
            <person name="Phillippy A.M."/>
            <person name="Ponting C.P."/>
            <person name="Pop M."/>
            <person name="Porcelli D."/>
            <person name="Powell J.R."/>
            <person name="Prohaska S."/>
            <person name="Pruitt K."/>
            <person name="Puig M."/>
            <person name="Quesneville H."/>
            <person name="Ram K.R."/>
            <person name="Rand D."/>
            <person name="Rasmussen M.D."/>
            <person name="Reed L.K."/>
            <person name="Reenan R."/>
            <person name="Reily A."/>
            <person name="Remington K.A."/>
            <person name="Rieger T.T."/>
            <person name="Ritchie M.G."/>
            <person name="Robin C."/>
            <person name="Rogers Y.H."/>
            <person name="Rohde C."/>
            <person name="Rozas J."/>
            <person name="Rubenfield M.J."/>
            <person name="Ruiz A."/>
            <person name="Russo S."/>
            <person name="Salzberg S.L."/>
            <person name="Sanchez-Gracia A."/>
            <person name="Saranga D.J."/>
            <person name="Sato H."/>
            <person name="Schaeffer S.W."/>
            <person name="Schatz M.C."/>
            <person name="Schlenke T."/>
            <person name="Schwartz R."/>
            <person name="Segarra C."/>
            <person name="Singh R.S."/>
            <person name="Sirot L."/>
            <person name="Sirota M."/>
            <person name="Sisneros N.B."/>
            <person name="Smith C.D."/>
            <person name="Smith T.F."/>
            <person name="Spieth J."/>
            <person name="Stage D.E."/>
            <person name="Stark A."/>
            <person name="Stephan W."/>
            <person name="Strausberg R.L."/>
            <person name="Strempel S."/>
            <person name="Sturgill D."/>
            <person name="Sutton G."/>
            <person name="Sutton G.G."/>
            <person name="Tao W."/>
            <person name="Teichmann S."/>
            <person name="Tobari Y.N."/>
            <person name="Tomimura Y."/>
            <person name="Tsolas J.M."/>
            <person name="Valente V.L."/>
            <person name="Venter E."/>
            <person name="Venter J.C."/>
            <person name="Vicario S."/>
            <person name="Vieira F.G."/>
            <person name="Vilella A.J."/>
            <person name="Villasante A."/>
            <person name="Walenz B."/>
            <person name="Wang J."/>
            <person name="Wasserman M."/>
            <person name="Watts T."/>
            <person name="Wilson D."/>
            <person name="Wilson R.K."/>
            <person name="Wing R.A."/>
            <person name="Wolfner M.F."/>
            <person name="Wong A."/>
            <person name="Wong G.K."/>
            <person name="Wu C.I."/>
            <person name="Wu G."/>
            <person name="Yamamoto D."/>
            <person name="Yang H.P."/>
            <person name="Yang S.P."/>
            <person name="Yorke J.A."/>
            <person name="Yoshida K."/>
            <person name="Zdobnov E."/>
            <person name="Zhang P."/>
            <person name="Zhang Y."/>
            <person name="Zimin A.V."/>
            <person name="Baldwin J."/>
            <person name="Abdouelleil A."/>
            <person name="Abdulkadir J."/>
            <person name="Abebe A."/>
            <person name="Abera B."/>
            <person name="Abreu J."/>
            <person name="Acer S.C."/>
            <person name="Aftuck L."/>
            <person name="Alexander A."/>
            <person name="An P."/>
            <person name="Anderson E."/>
            <person name="Anderson S."/>
            <person name="Arachi H."/>
            <person name="Azer M."/>
            <person name="Bachantsang P."/>
            <person name="Barry A."/>
            <person name="Bayul T."/>
            <person name="Berlin A."/>
            <person name="Bessette D."/>
            <person name="Bloom T."/>
            <person name="Blye J."/>
            <person name="Boguslavskiy L."/>
            <person name="Bonnet C."/>
            <person name="Boukhgalter B."/>
            <person name="Bourzgui I."/>
            <person name="Brown A."/>
            <person name="Cahill P."/>
            <person name="Channer S."/>
            <person name="Cheshatsang Y."/>
            <person name="Chuda L."/>
            <person name="Citroen M."/>
            <person name="Collymore A."/>
            <person name="Cooke P."/>
            <person name="Costello M."/>
            <person name="D'Aco K."/>
            <person name="Daza R."/>
            <person name="De Haan G."/>
            <person name="DeGray S."/>
            <person name="DeMaso C."/>
            <person name="Dhargay N."/>
            <person name="Dooley K."/>
            <person name="Dooley E."/>
            <person name="Doricent M."/>
            <person name="Dorje P."/>
            <person name="Dorjee K."/>
            <person name="Dupes A."/>
            <person name="Elong R."/>
            <person name="Falk J."/>
            <person name="Farina A."/>
            <person name="Faro S."/>
            <person name="Ferguson D."/>
            <person name="Fisher S."/>
            <person name="Foley C.D."/>
            <person name="Franke A."/>
            <person name="Friedrich D."/>
            <person name="Gadbois L."/>
            <person name="Gearin G."/>
            <person name="Gearin C.R."/>
            <person name="Giannoukos G."/>
            <person name="Goode T."/>
            <person name="Graham J."/>
            <person name="Grandbois E."/>
            <person name="Grewal S."/>
            <person name="Gyaltsen K."/>
            <person name="Hafez N."/>
            <person name="Hagos B."/>
            <person name="Hall J."/>
            <person name="Henson C."/>
            <person name="Hollinger A."/>
            <person name="Honan T."/>
            <person name="Huard M.D."/>
            <person name="Hughes L."/>
            <person name="Hurhula B."/>
            <person name="Husby M.E."/>
            <person name="Kamat A."/>
            <person name="Kanga B."/>
            <person name="Kashin S."/>
            <person name="Khazanovich D."/>
            <person name="Kisner P."/>
            <person name="Lance K."/>
            <person name="Lara M."/>
            <person name="Lee W."/>
            <person name="Lennon N."/>
            <person name="Letendre F."/>
            <person name="LeVine R."/>
            <person name="Lipovsky A."/>
            <person name="Liu X."/>
            <person name="Liu J."/>
            <person name="Liu S."/>
            <person name="Lokyitsang T."/>
            <person name="Lokyitsang Y."/>
            <person name="Lubonja R."/>
            <person name="Lui A."/>
            <person name="MacDonald P."/>
            <person name="Magnisalis V."/>
            <person name="Maru K."/>
            <person name="Matthews C."/>
            <person name="McCusker W."/>
            <person name="McDonough S."/>
            <person name="Mehta T."/>
            <person name="Meldrim J."/>
            <person name="Meneus L."/>
            <person name="Mihai O."/>
            <person name="Mihalev A."/>
            <person name="Mihova T."/>
            <person name="Mittelman R."/>
            <person name="Mlenga V."/>
            <person name="Montmayeur A."/>
            <person name="Mulrain L."/>
            <person name="Navidi A."/>
            <person name="Naylor J."/>
            <person name="Negash T."/>
            <person name="Nguyen T."/>
            <person name="Nguyen N."/>
            <person name="Nicol R."/>
            <person name="Norbu C."/>
            <person name="Norbu N."/>
            <person name="Novod N."/>
            <person name="O'Neill B."/>
            <person name="Osman S."/>
            <person name="Markiewicz E."/>
            <person name="Oyono O.L."/>
            <person name="Patti C."/>
            <person name="Phunkhang P."/>
            <person name="Pierre F."/>
            <person name="Priest M."/>
            <person name="Raghuraman S."/>
            <person name="Rege F."/>
            <person name="Reyes R."/>
            <person name="Rise C."/>
            <person name="Rogov P."/>
            <person name="Ross K."/>
            <person name="Ryan E."/>
            <person name="Settipalli S."/>
            <person name="Shea T."/>
            <person name="Sherpa N."/>
            <person name="Shi L."/>
            <person name="Shih D."/>
            <person name="Sparrow T."/>
            <person name="Spaulding J."/>
            <person name="Stalker J."/>
            <person name="Stange-Thomann N."/>
            <person name="Stavropoulos S."/>
            <person name="Stone C."/>
            <person name="Strader C."/>
            <person name="Tesfaye S."/>
            <person name="Thomson T."/>
            <person name="Thoulutsang Y."/>
            <person name="Thoulutsang D."/>
            <person name="Topham K."/>
            <person name="Topping I."/>
            <person name="Tsamla T."/>
            <person name="Vassiliev H."/>
            <person name="Vo A."/>
            <person name="Wangchuk T."/>
            <person name="Wangdi T."/>
            <person name="Weiand M."/>
            <person name="Wilkinson J."/>
            <person name="Wilson A."/>
            <person name="Yadav S."/>
            <person name="Young G."/>
            <person name="Yu Q."/>
            <person name="Zembek L."/>
            <person name="Zhong D."/>
            <person name="Zimmer A."/>
            <person name="Zwirko Z."/>
            <person name="Jaffe D.B."/>
            <person name="Alvarez P."/>
            <person name="Brockman W."/>
            <person name="Butler J."/>
            <person name="Chin C."/>
            <person name="Gnerre S."/>
            <person name="Grabherr M."/>
            <person name="Kleber M."/>
            <person name="Mauceli E."/>
            <person name="MacCallum I."/>
        </authorList>
    </citation>
    <scope>NUCLEOTIDE SEQUENCE [LARGE SCALE GENOMIC DNA]</scope>
    <source>
        <strain evidence="4">Tucson 15287-2541.00</strain>
    </source>
</reference>
<dbReference type="GO" id="GO:1990399">
    <property type="term" value="P:epithelium regeneration"/>
    <property type="evidence" value="ECO:0007669"/>
    <property type="project" value="EnsemblMetazoa"/>
</dbReference>
<dbReference type="GO" id="GO:0008084">
    <property type="term" value="F:imaginal disc growth factor receptor binding"/>
    <property type="evidence" value="ECO:0007669"/>
    <property type="project" value="EnsemblMetazoa"/>
</dbReference>
<dbReference type="GO" id="GO:0042060">
    <property type="term" value="P:wound healing"/>
    <property type="evidence" value="ECO:0007669"/>
    <property type="project" value="EnsemblMetazoa"/>
</dbReference>
<dbReference type="HOGENOM" id="CLU_1623101_0_0_1"/>
<name>B4K474_DROGR</name>
<dbReference type="OrthoDB" id="76388at2759"/>
<dbReference type="STRING" id="7222.B4K474"/>
<dbReference type="GO" id="GO:0018990">
    <property type="term" value="P:ecdysis, chitin-based cuticle"/>
    <property type="evidence" value="ECO:0007669"/>
    <property type="project" value="EnsemblMetazoa"/>
</dbReference>
<dbReference type="GO" id="GO:0008061">
    <property type="term" value="F:chitin binding"/>
    <property type="evidence" value="ECO:0007669"/>
    <property type="project" value="TreeGrafter"/>
</dbReference>
<dbReference type="Pfam" id="PF00704">
    <property type="entry name" value="Glyco_hydro_18"/>
    <property type="match status" value="1"/>
</dbReference>
<dbReference type="PANTHER" id="PTHR11177:SF235">
    <property type="entry name" value="CHITINASE-LIKE PROTEIN IDGF1-RELATED"/>
    <property type="match status" value="1"/>
</dbReference>
<gene>
    <name evidence="3" type="primary">Dgri\GH23530</name>
    <name evidence="3" type="ORF">Dgri_GH23530</name>
</gene>
<feature type="domain" description="GH18" evidence="2">
    <location>
        <begin position="1"/>
        <end position="164"/>
    </location>
</feature>
<keyword evidence="1" id="KW-0732">Signal</keyword>
<organism evidence="4">
    <name type="scientific">Drosophila grimshawi</name>
    <name type="common">Hawaiian fruit fly</name>
    <name type="synonym">Idiomyia grimshawi</name>
    <dbReference type="NCBI Taxonomy" id="7222"/>
    <lineage>
        <taxon>Eukaryota</taxon>
        <taxon>Metazoa</taxon>
        <taxon>Ecdysozoa</taxon>
        <taxon>Arthropoda</taxon>
        <taxon>Hexapoda</taxon>
        <taxon>Insecta</taxon>
        <taxon>Pterygota</taxon>
        <taxon>Neoptera</taxon>
        <taxon>Endopterygota</taxon>
        <taxon>Diptera</taxon>
        <taxon>Brachycera</taxon>
        <taxon>Muscomorpha</taxon>
        <taxon>Ephydroidea</taxon>
        <taxon>Drosophilidae</taxon>
        <taxon>Drosophila</taxon>
        <taxon>Hawaiian Drosophila</taxon>
    </lineage>
</organism>
<dbReference type="SUPFAM" id="SSF54556">
    <property type="entry name" value="Chitinase insertion domain"/>
    <property type="match status" value="1"/>
</dbReference>
<dbReference type="FunFam" id="3.10.50.10:FF:000007">
    <property type="entry name" value="chitinase-like protein Idgf4"/>
    <property type="match status" value="1"/>
</dbReference>
<dbReference type="EMBL" id="CH929114">
    <property type="protein sequence ID" value="EDV90278.1"/>
    <property type="molecule type" value="Genomic_DNA"/>
</dbReference>
<dbReference type="GO" id="GO:0005576">
    <property type="term" value="C:extracellular region"/>
    <property type="evidence" value="ECO:0007669"/>
    <property type="project" value="TreeGrafter"/>
</dbReference>
<dbReference type="InterPro" id="IPR001223">
    <property type="entry name" value="Glyco_hydro18_cat"/>
</dbReference>
<evidence type="ECO:0000256" key="1">
    <source>
        <dbReference type="ARBA" id="ARBA00022729"/>
    </source>
</evidence>
<dbReference type="PANTHER" id="PTHR11177">
    <property type="entry name" value="CHITINASE"/>
    <property type="match status" value="1"/>
</dbReference>
<dbReference type="PhylomeDB" id="B4K474"/>
<dbReference type="AlphaFoldDB" id="B4K474"/>
<dbReference type="SUPFAM" id="SSF51445">
    <property type="entry name" value="(Trans)glycosidases"/>
    <property type="match status" value="1"/>
</dbReference>
<dbReference type="Proteomes" id="UP000001070">
    <property type="component" value="Unassembled WGS sequence"/>
</dbReference>
<dbReference type="InterPro" id="IPR017853">
    <property type="entry name" value="GH"/>
</dbReference>
<dbReference type="InParanoid" id="B4K474"/>
<evidence type="ECO:0000313" key="4">
    <source>
        <dbReference type="Proteomes" id="UP000001070"/>
    </source>
</evidence>
<accession>B4K474</accession>
<protein>
    <submittedName>
        <fullName evidence="3">GH23530</fullName>
    </submittedName>
</protein>
<evidence type="ECO:0000259" key="2">
    <source>
        <dbReference type="PROSITE" id="PS51910"/>
    </source>
</evidence>
<dbReference type="GO" id="GO:0007444">
    <property type="term" value="P:imaginal disc development"/>
    <property type="evidence" value="ECO:0007669"/>
    <property type="project" value="EnsemblMetazoa"/>
</dbReference>
<proteinExistence type="predicted"/>
<dbReference type="GO" id="GO:0004568">
    <property type="term" value="F:chitinase activity"/>
    <property type="evidence" value="ECO:0007669"/>
    <property type="project" value="TreeGrafter"/>
</dbReference>
<dbReference type="eggNOG" id="KOG2806">
    <property type="taxonomic scope" value="Eukaryota"/>
</dbReference>
<feature type="non-terminal residue" evidence="3">
    <location>
        <position position="1"/>
    </location>
</feature>